<sequence>MKIEQGILIPATLTPVGEGITGASYAIVVIAGLSQRCVVKRAGDREIAAECLCALLGNALGLPTLVPVVVTDPRDNTLWFGAREVGYPSLSSRLRIGTHADALQMQALASILSAWSQVGQVISFDELIVNGDRNPGNVLWNGIQFTIIDHERTLGIKPMQLNKLAFFATNQFQPQLVASVQSAGTSAALAQQALLGVGSTVWQMIEAEFAAVPSVIGQHCVTFSGLARSNLGSLAANTANAMTPMFARQQP</sequence>
<keyword evidence="2" id="KW-1185">Reference proteome</keyword>
<evidence type="ECO:0000313" key="1">
    <source>
        <dbReference type="EMBL" id="RCX12012.1"/>
    </source>
</evidence>
<proteinExistence type="predicted"/>
<dbReference type="EMBL" id="QPJU01000001">
    <property type="protein sequence ID" value="RCX12012.1"/>
    <property type="molecule type" value="Genomic_DNA"/>
</dbReference>
<dbReference type="AlphaFoldDB" id="A0A369ARM2"/>
<accession>A0A369ARM2</accession>
<dbReference type="OrthoDB" id="9152912at2"/>
<dbReference type="Proteomes" id="UP000252174">
    <property type="component" value="Unassembled WGS sequence"/>
</dbReference>
<gene>
    <name evidence="1" type="ORF">DFR45_101550</name>
</gene>
<name>A0A369ARM2_9BURK</name>
<comment type="caution">
    <text evidence="1">The sequence shown here is derived from an EMBL/GenBank/DDBJ whole genome shotgun (WGS) entry which is preliminary data.</text>
</comment>
<protein>
    <submittedName>
        <fullName evidence="1">Uncharacterized protein</fullName>
    </submittedName>
</protein>
<organism evidence="1 2">
    <name type="scientific">Extensimonas vulgaris</name>
    <dbReference type="NCBI Taxonomy" id="1031594"/>
    <lineage>
        <taxon>Bacteria</taxon>
        <taxon>Pseudomonadati</taxon>
        <taxon>Pseudomonadota</taxon>
        <taxon>Betaproteobacteria</taxon>
        <taxon>Burkholderiales</taxon>
        <taxon>Comamonadaceae</taxon>
        <taxon>Extensimonas</taxon>
    </lineage>
</organism>
<evidence type="ECO:0000313" key="2">
    <source>
        <dbReference type="Proteomes" id="UP000252174"/>
    </source>
</evidence>
<reference evidence="1 2" key="1">
    <citation type="submission" date="2018-07" db="EMBL/GenBank/DDBJ databases">
        <title>Genomic Encyclopedia of Type Strains, Phase IV (KMG-IV): sequencing the most valuable type-strain genomes for metagenomic binning, comparative biology and taxonomic classification.</title>
        <authorList>
            <person name="Goeker M."/>
        </authorList>
    </citation>
    <scope>NUCLEOTIDE SEQUENCE [LARGE SCALE GENOMIC DNA]</scope>
    <source>
        <strain evidence="1 2">DSM 100911</strain>
    </source>
</reference>
<dbReference type="RefSeq" id="WP_144686940.1">
    <property type="nucleotide sequence ID" value="NZ_QPJU01000001.1"/>
</dbReference>